<organism evidence="2 3">
    <name type="scientific">Marine Group III euryarchaeote CG-Epi3</name>
    <dbReference type="NCBI Taxonomy" id="1888997"/>
    <lineage>
        <taxon>Archaea</taxon>
        <taxon>Methanobacteriati</taxon>
        <taxon>Thermoplasmatota</taxon>
        <taxon>Thermoplasmata</taxon>
        <taxon>Candidatus Thermoprofundales</taxon>
    </lineage>
</organism>
<dbReference type="Pfam" id="PF04018">
    <property type="entry name" value="VCA0040-like"/>
    <property type="match status" value="1"/>
</dbReference>
<dbReference type="InterPro" id="IPR007163">
    <property type="entry name" value="VCA0040-like"/>
</dbReference>
<keyword evidence="1" id="KW-1133">Transmembrane helix</keyword>
<gene>
    <name evidence="2" type="ORF">BEU00_02505</name>
</gene>
<feature type="transmembrane region" description="Helical" evidence="1">
    <location>
        <begin position="105"/>
        <end position="122"/>
    </location>
</feature>
<evidence type="ECO:0000313" key="2">
    <source>
        <dbReference type="EMBL" id="OIR23499.1"/>
    </source>
</evidence>
<evidence type="ECO:0008006" key="4">
    <source>
        <dbReference type="Google" id="ProtNLM"/>
    </source>
</evidence>
<keyword evidence="1" id="KW-0472">Membrane</keyword>
<dbReference type="PANTHER" id="PTHR37308:SF1">
    <property type="entry name" value="POLYPRENYL-PHOSPHATE TRANSPORTER"/>
    <property type="match status" value="1"/>
</dbReference>
<reference evidence="2 3" key="1">
    <citation type="submission" date="2016-08" db="EMBL/GenBank/DDBJ databases">
        <title>New Insights into Marine Group III Euryarchaeota, from dark to light.</title>
        <authorList>
            <person name="Haro-Moreno J.M."/>
            <person name="Rodriguez-Valera F."/>
            <person name="Lopez-Garcia P."/>
            <person name="Moreira D."/>
            <person name="Martin-Cuadrado A.B."/>
        </authorList>
    </citation>
    <scope>NUCLEOTIDE SEQUENCE [LARGE SCALE GENOMIC DNA]</scope>
    <source>
        <strain evidence="2">CG-Epi3</strain>
    </source>
</reference>
<evidence type="ECO:0000256" key="1">
    <source>
        <dbReference type="SAM" id="Phobius"/>
    </source>
</evidence>
<dbReference type="EMBL" id="MIYY01000006">
    <property type="protein sequence ID" value="OIR23499.1"/>
    <property type="molecule type" value="Genomic_DNA"/>
</dbReference>
<feature type="transmembrane region" description="Helical" evidence="1">
    <location>
        <begin position="65"/>
        <end position="85"/>
    </location>
</feature>
<sequence>MASKVKFDFSTFRSGLLMGMADAVPGVSGGTIALILGIYNKLIFSLSEFLNFFKNQFPSKSFDKFIESFLFLFTLGMGMIVSYYVVTKILVGSENQEGLLLKSSTAPFIFALFFGLVLSSVNEPWQRVKVRTTIRYLFCFIGFILVLLYTNLSLNSDGGHFVLVLGGALALTAMLLPGISGALVLLTLGQYTTIANAVHDSDFNIIFYFLFGGLLGLFTFVPLMNFMLLNYKQDVMSVLTGLMLGSLATLWPWKESYDSKGVSPNLGLLQVLEDFDALSIIGTIISGFFGFGLYLGLKSLEKETKK</sequence>
<accession>A0A1J5TTL2</accession>
<feature type="transmembrane region" description="Helical" evidence="1">
    <location>
        <begin position="235"/>
        <end position="253"/>
    </location>
</feature>
<feature type="transmembrane region" description="Helical" evidence="1">
    <location>
        <begin position="277"/>
        <end position="297"/>
    </location>
</feature>
<dbReference type="Proteomes" id="UP000183138">
    <property type="component" value="Unassembled WGS sequence"/>
</dbReference>
<feature type="transmembrane region" description="Helical" evidence="1">
    <location>
        <begin position="205"/>
        <end position="228"/>
    </location>
</feature>
<feature type="transmembrane region" description="Helical" evidence="1">
    <location>
        <begin position="158"/>
        <end position="176"/>
    </location>
</feature>
<name>A0A1J5TTL2_9ARCH</name>
<evidence type="ECO:0000313" key="3">
    <source>
        <dbReference type="Proteomes" id="UP000183138"/>
    </source>
</evidence>
<keyword evidence="1" id="KW-0812">Transmembrane</keyword>
<protein>
    <recommendedName>
        <fullName evidence="4">DUF368 domain-containing protein</fullName>
    </recommendedName>
</protein>
<proteinExistence type="predicted"/>
<dbReference type="PANTHER" id="PTHR37308">
    <property type="entry name" value="INTEGRAL MEMBRANE PROTEIN"/>
    <property type="match status" value="1"/>
</dbReference>
<feature type="transmembrane region" description="Helical" evidence="1">
    <location>
        <begin position="23"/>
        <end position="44"/>
    </location>
</feature>
<dbReference type="AlphaFoldDB" id="A0A1J5TTL2"/>
<comment type="caution">
    <text evidence="2">The sequence shown here is derived from an EMBL/GenBank/DDBJ whole genome shotgun (WGS) entry which is preliminary data.</text>
</comment>
<feature type="transmembrane region" description="Helical" evidence="1">
    <location>
        <begin position="134"/>
        <end position="152"/>
    </location>
</feature>